<dbReference type="GO" id="GO:0005829">
    <property type="term" value="C:cytosol"/>
    <property type="evidence" value="ECO:0007669"/>
    <property type="project" value="UniProtKB-SubCell"/>
</dbReference>
<dbReference type="InterPro" id="IPR034099">
    <property type="entry name" value="SmD3"/>
</dbReference>
<evidence type="ECO:0000313" key="16">
    <source>
        <dbReference type="Proteomes" id="UP000078046"/>
    </source>
</evidence>
<evidence type="ECO:0000256" key="13">
    <source>
        <dbReference type="SAM" id="MobiDB-lite"/>
    </source>
</evidence>
<sequence length="126" mass="14178">MSVGIPIKVLHEAQGLTVTVETRINEVYRGKLVGAEDNMNVLMVDVSKTFRDGKVTHVDTIFIRGSKINFIILPGMLKNAPMFKRMKPPTLAETKERAAEARKQALLIKNTGPLRPPTRPPYQIRR</sequence>
<dbReference type="InterPro" id="IPR010920">
    <property type="entry name" value="LSM_dom_sf"/>
</dbReference>
<evidence type="ECO:0000256" key="7">
    <source>
        <dbReference type="ARBA" id="ARBA00022728"/>
    </source>
</evidence>
<accession>A0A177AXM5</accession>
<dbReference type="OrthoDB" id="6425924at2759"/>
<comment type="caution">
    <text evidence="15">The sequence shown here is derived from an EMBL/GenBank/DDBJ whole genome shotgun (WGS) entry which is preliminary data.</text>
</comment>
<dbReference type="AlphaFoldDB" id="A0A177AXM5"/>
<dbReference type="GO" id="GO:0005681">
    <property type="term" value="C:spliceosomal complex"/>
    <property type="evidence" value="ECO:0007669"/>
    <property type="project" value="UniProtKB-KW"/>
</dbReference>
<evidence type="ECO:0000313" key="15">
    <source>
        <dbReference type="EMBL" id="OAF65944.1"/>
    </source>
</evidence>
<organism evidence="15 16">
    <name type="scientific">Intoshia linei</name>
    <dbReference type="NCBI Taxonomy" id="1819745"/>
    <lineage>
        <taxon>Eukaryota</taxon>
        <taxon>Metazoa</taxon>
        <taxon>Spiralia</taxon>
        <taxon>Lophotrochozoa</taxon>
        <taxon>Mesozoa</taxon>
        <taxon>Orthonectida</taxon>
        <taxon>Rhopaluridae</taxon>
        <taxon>Intoshia</taxon>
    </lineage>
</organism>
<dbReference type="InterPro" id="IPR047575">
    <property type="entry name" value="Sm"/>
</dbReference>
<evidence type="ECO:0000256" key="8">
    <source>
        <dbReference type="ARBA" id="ARBA00023187"/>
    </source>
</evidence>
<dbReference type="EMBL" id="LWCA01001091">
    <property type="protein sequence ID" value="OAF65944.1"/>
    <property type="molecule type" value="Genomic_DNA"/>
</dbReference>
<dbReference type="InterPro" id="IPR027141">
    <property type="entry name" value="LSm4/Sm_D1/D3"/>
</dbReference>
<dbReference type="SMART" id="SM00651">
    <property type="entry name" value="Sm"/>
    <property type="match status" value="1"/>
</dbReference>
<evidence type="ECO:0000256" key="2">
    <source>
        <dbReference type="ARBA" id="ARBA00004514"/>
    </source>
</evidence>
<reference evidence="15 16" key="1">
    <citation type="submission" date="2016-04" db="EMBL/GenBank/DDBJ databases">
        <title>The genome of Intoshia linei affirms orthonectids as highly simplified spiralians.</title>
        <authorList>
            <person name="Mikhailov K.V."/>
            <person name="Slusarev G.S."/>
            <person name="Nikitin M.A."/>
            <person name="Logacheva M.D."/>
            <person name="Penin A."/>
            <person name="Aleoshin V."/>
            <person name="Panchin Y.V."/>
        </authorList>
    </citation>
    <scope>NUCLEOTIDE SEQUENCE [LARGE SCALE GENOMIC DNA]</scope>
    <source>
        <strain evidence="15">Intl2013</strain>
        <tissue evidence="15">Whole animal</tissue>
    </source>
</reference>
<dbReference type="Gene3D" id="2.30.30.100">
    <property type="match status" value="1"/>
</dbReference>
<gene>
    <name evidence="15" type="ORF">A3Q56_06333</name>
</gene>
<dbReference type="Pfam" id="PF01423">
    <property type="entry name" value="LSM"/>
    <property type="match status" value="1"/>
</dbReference>
<keyword evidence="6 12" id="KW-0507">mRNA processing</keyword>
<name>A0A177AXM5_9BILA</name>
<dbReference type="PROSITE" id="PS52002">
    <property type="entry name" value="SM"/>
    <property type="match status" value="1"/>
</dbReference>
<evidence type="ECO:0000256" key="12">
    <source>
        <dbReference type="RuleBase" id="RU365050"/>
    </source>
</evidence>
<protein>
    <recommendedName>
        <fullName evidence="4 12">Small nuclear ribonucleoprotein Sm D3</fullName>
        <shortName evidence="12">Sm-D3</shortName>
    </recommendedName>
    <alternativeName>
        <fullName evidence="11 12">snRNP core protein D3</fullName>
    </alternativeName>
</protein>
<keyword evidence="16" id="KW-1185">Reference proteome</keyword>
<dbReference type="Proteomes" id="UP000078046">
    <property type="component" value="Unassembled WGS sequence"/>
</dbReference>
<dbReference type="PANTHER" id="PTHR23338">
    <property type="entry name" value="SMALL NUCLEAR RIBONUCLEOPROTEIN SM"/>
    <property type="match status" value="1"/>
</dbReference>
<dbReference type="SUPFAM" id="SSF50182">
    <property type="entry name" value="Sm-like ribonucleoproteins"/>
    <property type="match status" value="1"/>
</dbReference>
<evidence type="ECO:0000256" key="1">
    <source>
        <dbReference type="ARBA" id="ARBA00004123"/>
    </source>
</evidence>
<evidence type="ECO:0000256" key="4">
    <source>
        <dbReference type="ARBA" id="ARBA00020160"/>
    </source>
</evidence>
<evidence type="ECO:0000256" key="6">
    <source>
        <dbReference type="ARBA" id="ARBA00022664"/>
    </source>
</evidence>
<keyword evidence="7" id="KW-0747">Spliceosome</keyword>
<feature type="region of interest" description="Disordered" evidence="13">
    <location>
        <begin position="106"/>
        <end position="126"/>
    </location>
</feature>
<comment type="similarity">
    <text evidence="3 12">Belongs to the snRNP core protein family.</text>
</comment>
<evidence type="ECO:0000256" key="10">
    <source>
        <dbReference type="ARBA" id="ARBA00023274"/>
    </source>
</evidence>
<keyword evidence="8 12" id="KW-0508">mRNA splicing</keyword>
<keyword evidence="5" id="KW-0963">Cytoplasm</keyword>
<dbReference type="GO" id="GO:0000387">
    <property type="term" value="P:spliceosomal snRNP assembly"/>
    <property type="evidence" value="ECO:0007669"/>
    <property type="project" value="UniProtKB-UniRule"/>
</dbReference>
<comment type="subcellular location">
    <subcellularLocation>
        <location evidence="2">Cytoplasm</location>
        <location evidence="2">Cytosol</location>
    </subcellularLocation>
    <subcellularLocation>
        <location evidence="1 12">Nucleus</location>
    </subcellularLocation>
</comment>
<dbReference type="GO" id="GO:0003723">
    <property type="term" value="F:RNA binding"/>
    <property type="evidence" value="ECO:0007669"/>
    <property type="project" value="InterPro"/>
</dbReference>
<evidence type="ECO:0000256" key="3">
    <source>
        <dbReference type="ARBA" id="ARBA00008146"/>
    </source>
</evidence>
<keyword evidence="9 12" id="KW-0539">Nucleus</keyword>
<feature type="domain" description="Sm" evidence="14">
    <location>
        <begin position="5"/>
        <end position="77"/>
    </location>
</feature>
<dbReference type="CDD" id="cd01721">
    <property type="entry name" value="Sm_D3"/>
    <property type="match status" value="1"/>
</dbReference>
<evidence type="ECO:0000256" key="9">
    <source>
        <dbReference type="ARBA" id="ARBA00023242"/>
    </source>
</evidence>
<keyword evidence="10 12" id="KW-0687">Ribonucleoprotein</keyword>
<evidence type="ECO:0000256" key="5">
    <source>
        <dbReference type="ARBA" id="ARBA00022490"/>
    </source>
</evidence>
<dbReference type="FunFam" id="2.30.30.100:FF:000002">
    <property type="entry name" value="Small nuclear ribonucleoprotein Sm D3"/>
    <property type="match status" value="1"/>
</dbReference>
<evidence type="ECO:0000256" key="11">
    <source>
        <dbReference type="ARBA" id="ARBA00033126"/>
    </source>
</evidence>
<proteinExistence type="inferred from homology"/>
<evidence type="ECO:0000259" key="14">
    <source>
        <dbReference type="PROSITE" id="PS52002"/>
    </source>
</evidence>
<dbReference type="InterPro" id="IPR001163">
    <property type="entry name" value="Sm_dom_euk/arc"/>
</dbReference>